<evidence type="ECO:0000313" key="2">
    <source>
        <dbReference type="Proteomes" id="UP000694408"/>
    </source>
</evidence>
<dbReference type="AlphaFoldDB" id="A0A8C5JS79"/>
<sequence length="71" mass="7425">MAAVPMGSPGAASLLGLVAGSELDGVGQITLQNPFILKEKRRRESLCLPAKCSKSHLAQGLGTPMSPWHGR</sequence>
<dbReference type="Ensembl" id="ENSJHYT00000027462.1">
    <property type="protein sequence ID" value="ENSJHYP00000022777.1"/>
    <property type="gene ID" value="ENSJHYG00000017175.1"/>
</dbReference>
<accession>A0A8C5JS79</accession>
<reference evidence="1" key="1">
    <citation type="submission" date="2025-08" db="UniProtKB">
        <authorList>
            <consortium name="Ensembl"/>
        </authorList>
    </citation>
    <scope>IDENTIFICATION</scope>
</reference>
<reference evidence="1" key="2">
    <citation type="submission" date="2025-09" db="UniProtKB">
        <authorList>
            <consortium name="Ensembl"/>
        </authorList>
    </citation>
    <scope>IDENTIFICATION</scope>
</reference>
<organism evidence="1 2">
    <name type="scientific">Junco hyemalis</name>
    <name type="common">Dark-eyed junco</name>
    <dbReference type="NCBI Taxonomy" id="40217"/>
    <lineage>
        <taxon>Eukaryota</taxon>
        <taxon>Metazoa</taxon>
        <taxon>Chordata</taxon>
        <taxon>Craniata</taxon>
        <taxon>Vertebrata</taxon>
        <taxon>Euteleostomi</taxon>
        <taxon>Archelosauria</taxon>
        <taxon>Archosauria</taxon>
        <taxon>Dinosauria</taxon>
        <taxon>Saurischia</taxon>
        <taxon>Theropoda</taxon>
        <taxon>Coelurosauria</taxon>
        <taxon>Aves</taxon>
        <taxon>Neognathae</taxon>
        <taxon>Neoaves</taxon>
        <taxon>Telluraves</taxon>
        <taxon>Australaves</taxon>
        <taxon>Passeriformes</taxon>
        <taxon>Passerellidae</taxon>
        <taxon>Junco</taxon>
    </lineage>
</organism>
<dbReference type="Proteomes" id="UP000694408">
    <property type="component" value="Unplaced"/>
</dbReference>
<name>A0A8C5JS79_JUNHY</name>
<proteinExistence type="predicted"/>
<keyword evidence="2" id="KW-1185">Reference proteome</keyword>
<evidence type="ECO:0000313" key="1">
    <source>
        <dbReference type="Ensembl" id="ENSJHYP00000022777.1"/>
    </source>
</evidence>
<protein>
    <submittedName>
        <fullName evidence="1">Uncharacterized protein</fullName>
    </submittedName>
</protein>